<organism evidence="7 8">
    <name type="scientific">Mucilaginibacter ginkgonis</name>
    <dbReference type="NCBI Taxonomy" id="2682091"/>
    <lineage>
        <taxon>Bacteria</taxon>
        <taxon>Pseudomonadati</taxon>
        <taxon>Bacteroidota</taxon>
        <taxon>Sphingobacteriia</taxon>
        <taxon>Sphingobacteriales</taxon>
        <taxon>Sphingobacteriaceae</taxon>
        <taxon>Mucilaginibacter</taxon>
    </lineage>
</organism>
<evidence type="ECO:0000256" key="5">
    <source>
        <dbReference type="SAM" id="Phobius"/>
    </source>
</evidence>
<protein>
    <submittedName>
        <fullName evidence="7">O-antigen ligase family protein</fullName>
    </submittedName>
</protein>
<evidence type="ECO:0000313" key="7">
    <source>
        <dbReference type="EMBL" id="QQL50882.1"/>
    </source>
</evidence>
<keyword evidence="4 5" id="KW-0472">Membrane</keyword>
<accession>A0A6I4I222</accession>
<dbReference type="GO" id="GO:0016874">
    <property type="term" value="F:ligase activity"/>
    <property type="evidence" value="ECO:0007669"/>
    <property type="project" value="UniProtKB-KW"/>
</dbReference>
<sequence>MPTYNKYSGHLKSTRRKAFSDWFTKTFLLEKLGNKFGLGLFLFFAALVAFGISKSGIVFGVLFLAAVMAPPIIYGIFSIPIFAITLQLTVAYFLFLILRIGIDAPVGTALDAFQAMLLITIIARQKKENNWQIFKTPVTNVIFMWLGFNLIEVANPSAPTLNQWLYTVRTVALVQLSFFIFVYYIRDIKFIRYLMVLYLVYTIAGALYGLKQEFIGFSDGEWAYLNSDPEIASLLFIAGHWRKFSFFSDPVAFAYNMSMPVILCISLIAGKFKAWIKIVSFLLIILFFTSGLTSGTRGANVLVPAALIMFAILNFNRKVLIFSIFITFFFAILIKIPTSNQNLLRFQTAFNPSNDASYNLRKINQKRIQPYILTHPMGGGLGSTGAWGQRFAPNSYLAHFAPDSGYIRVAVENGWIGLFIFCVMMFTFMKTGIDNFYSIKDPELKTYCMASLLIIFAYNIANFPQEALVQYPSNLLFYLFVALTIVTKRLDDEKTANQNKLEAKLAEKAAEKQALNEDEDLALV</sequence>
<comment type="subcellular location">
    <subcellularLocation>
        <location evidence="1">Membrane</location>
        <topology evidence="1">Multi-pass membrane protein</topology>
    </subcellularLocation>
</comment>
<evidence type="ECO:0000256" key="3">
    <source>
        <dbReference type="ARBA" id="ARBA00022989"/>
    </source>
</evidence>
<feature type="transmembrane region" description="Helical" evidence="5">
    <location>
        <begin position="467"/>
        <end position="486"/>
    </location>
</feature>
<proteinExistence type="predicted"/>
<feature type="transmembrane region" description="Helical" evidence="5">
    <location>
        <begin position="72"/>
        <end position="98"/>
    </location>
</feature>
<keyword evidence="8" id="KW-1185">Reference proteome</keyword>
<dbReference type="KEGG" id="mgik:GO620_005340"/>
<feature type="transmembrane region" description="Helical" evidence="5">
    <location>
        <begin position="38"/>
        <end position="65"/>
    </location>
</feature>
<feature type="transmembrane region" description="Helical" evidence="5">
    <location>
        <begin position="320"/>
        <end position="338"/>
    </location>
</feature>
<dbReference type="InterPro" id="IPR051533">
    <property type="entry name" value="WaaL-like"/>
</dbReference>
<evidence type="ECO:0000256" key="2">
    <source>
        <dbReference type="ARBA" id="ARBA00022692"/>
    </source>
</evidence>
<dbReference type="InterPro" id="IPR007016">
    <property type="entry name" value="O-antigen_ligase-rel_domated"/>
</dbReference>
<keyword evidence="7" id="KW-0436">Ligase</keyword>
<evidence type="ECO:0000256" key="1">
    <source>
        <dbReference type="ARBA" id="ARBA00004141"/>
    </source>
</evidence>
<dbReference type="Pfam" id="PF04932">
    <property type="entry name" value="Wzy_C"/>
    <property type="match status" value="1"/>
</dbReference>
<evidence type="ECO:0000256" key="4">
    <source>
        <dbReference type="ARBA" id="ARBA00023136"/>
    </source>
</evidence>
<dbReference type="RefSeq" id="WP_157526619.1">
    <property type="nucleotide sequence ID" value="NZ_CP066775.1"/>
</dbReference>
<feature type="transmembrane region" description="Helical" evidence="5">
    <location>
        <begin position="274"/>
        <end position="292"/>
    </location>
</feature>
<dbReference type="EMBL" id="CP066775">
    <property type="protein sequence ID" value="QQL50882.1"/>
    <property type="molecule type" value="Genomic_DNA"/>
</dbReference>
<feature type="transmembrane region" description="Helical" evidence="5">
    <location>
        <begin position="190"/>
        <end position="210"/>
    </location>
</feature>
<keyword evidence="3 5" id="KW-1133">Transmembrane helix</keyword>
<dbReference type="AlphaFoldDB" id="A0A6I4I222"/>
<evidence type="ECO:0000313" key="8">
    <source>
        <dbReference type="Proteomes" id="UP000429232"/>
    </source>
</evidence>
<feature type="transmembrane region" description="Helical" evidence="5">
    <location>
        <begin position="163"/>
        <end position="183"/>
    </location>
</feature>
<dbReference type="PANTHER" id="PTHR37422:SF17">
    <property type="entry name" value="O-ANTIGEN LIGASE"/>
    <property type="match status" value="1"/>
</dbReference>
<dbReference type="GO" id="GO:0016020">
    <property type="term" value="C:membrane"/>
    <property type="evidence" value="ECO:0007669"/>
    <property type="project" value="UniProtKB-SubCell"/>
</dbReference>
<name>A0A6I4I222_9SPHI</name>
<feature type="transmembrane region" description="Helical" evidence="5">
    <location>
        <begin position="414"/>
        <end position="432"/>
    </location>
</feature>
<dbReference type="PANTHER" id="PTHR37422">
    <property type="entry name" value="TEICHURONIC ACID BIOSYNTHESIS PROTEIN TUAE"/>
    <property type="match status" value="1"/>
</dbReference>
<gene>
    <name evidence="7" type="ORF">GO620_005340</name>
</gene>
<feature type="transmembrane region" description="Helical" evidence="5">
    <location>
        <begin position="251"/>
        <end position="269"/>
    </location>
</feature>
<feature type="transmembrane region" description="Helical" evidence="5">
    <location>
        <begin position="134"/>
        <end position="151"/>
    </location>
</feature>
<feature type="domain" description="O-antigen ligase-related" evidence="6">
    <location>
        <begin position="283"/>
        <end position="422"/>
    </location>
</feature>
<evidence type="ECO:0000259" key="6">
    <source>
        <dbReference type="Pfam" id="PF04932"/>
    </source>
</evidence>
<reference evidence="7 8" key="1">
    <citation type="submission" date="2020-12" db="EMBL/GenBank/DDBJ databases">
        <title>HMF7856_wgs.fasta genome submission.</title>
        <authorList>
            <person name="Kang H."/>
            <person name="Kim H."/>
            <person name="Joh K."/>
        </authorList>
    </citation>
    <scope>NUCLEOTIDE SEQUENCE [LARGE SCALE GENOMIC DNA]</scope>
    <source>
        <strain evidence="7 8">HMF7856</strain>
    </source>
</reference>
<keyword evidence="2 5" id="KW-0812">Transmembrane</keyword>
<dbReference type="Proteomes" id="UP000429232">
    <property type="component" value="Chromosome"/>
</dbReference>